<dbReference type="KEGG" id="vgu:HYG85_03825"/>
<evidence type="ECO:0000313" key="1">
    <source>
        <dbReference type="EMBL" id="QUH28089.1"/>
    </source>
</evidence>
<evidence type="ECO:0000313" key="2">
    <source>
        <dbReference type="Proteomes" id="UP000677305"/>
    </source>
</evidence>
<dbReference type="RefSeq" id="WP_113671765.1">
    <property type="nucleotide sequence ID" value="NZ_CAJXUH010000012.1"/>
</dbReference>
<sequence length="63" mass="6390">MKEQEKYGLFLDNELSSLTSSFDIRSEDTDDLPIAAAAAGPEGAGAAAAAPEAFYAPGGQALA</sequence>
<organism evidence="1 2">
    <name type="scientific">Vallitalea guaymasensis</name>
    <dbReference type="NCBI Taxonomy" id="1185412"/>
    <lineage>
        <taxon>Bacteria</taxon>
        <taxon>Bacillati</taxon>
        <taxon>Bacillota</taxon>
        <taxon>Clostridia</taxon>
        <taxon>Lachnospirales</taxon>
        <taxon>Vallitaleaceae</taxon>
        <taxon>Vallitalea</taxon>
    </lineage>
</organism>
<dbReference type="EMBL" id="CP058561">
    <property type="protein sequence ID" value="QUH28089.1"/>
    <property type="molecule type" value="Genomic_DNA"/>
</dbReference>
<reference evidence="1 2" key="1">
    <citation type="submission" date="2020-07" db="EMBL/GenBank/DDBJ databases">
        <title>Vallitalea guaymasensis genome.</title>
        <authorList>
            <person name="Postec A."/>
        </authorList>
    </citation>
    <scope>NUCLEOTIDE SEQUENCE [LARGE SCALE GENOMIC DNA]</scope>
    <source>
        <strain evidence="1 2">Ra1766G1</strain>
    </source>
</reference>
<proteinExistence type="predicted"/>
<dbReference type="Proteomes" id="UP000677305">
    <property type="component" value="Chromosome"/>
</dbReference>
<name>A0A8J8SAZ1_9FIRM</name>
<keyword evidence="2" id="KW-1185">Reference proteome</keyword>
<protein>
    <submittedName>
        <fullName evidence="1">Uncharacterized protein</fullName>
    </submittedName>
</protein>
<accession>A0A8J8SAZ1</accession>
<dbReference type="AlphaFoldDB" id="A0A8J8SAZ1"/>
<gene>
    <name evidence="1" type="ORF">HYG85_03825</name>
</gene>